<evidence type="ECO:0000313" key="2">
    <source>
        <dbReference type="EMBL" id="GAC32687.1"/>
    </source>
</evidence>
<dbReference type="InterPro" id="IPR027268">
    <property type="entry name" value="Peptidase_M4/M1_CTD_sf"/>
</dbReference>
<dbReference type="PIRSF" id="PIRSF016493">
    <property type="entry name" value="Glycyl_aminpptds"/>
    <property type="match status" value="1"/>
</dbReference>
<dbReference type="Gene3D" id="1.10.390.10">
    <property type="entry name" value="Neutral Protease Domain 2"/>
    <property type="match status" value="1"/>
</dbReference>
<dbReference type="Pfam" id="PF00595">
    <property type="entry name" value="PDZ"/>
    <property type="match status" value="1"/>
</dbReference>
<dbReference type="Pfam" id="PF05299">
    <property type="entry name" value="Peptidase_M61"/>
    <property type="match status" value="1"/>
</dbReference>
<dbReference type="AlphaFoldDB" id="K6ZQW8"/>
<keyword evidence="3" id="KW-1185">Reference proteome</keyword>
<dbReference type="SMART" id="SM00228">
    <property type="entry name" value="PDZ"/>
    <property type="match status" value="1"/>
</dbReference>
<name>K6ZQW8_9ALTE</name>
<gene>
    <name evidence="2" type="ORF">GPLA_1777</name>
</gene>
<dbReference type="InterPro" id="IPR001478">
    <property type="entry name" value="PDZ"/>
</dbReference>
<feature type="domain" description="PDZ" evidence="1">
    <location>
        <begin position="489"/>
        <end position="584"/>
    </location>
</feature>
<dbReference type="SUPFAM" id="SSF50156">
    <property type="entry name" value="PDZ domain-like"/>
    <property type="match status" value="1"/>
</dbReference>
<dbReference type="Gene3D" id="2.30.42.10">
    <property type="match status" value="1"/>
</dbReference>
<dbReference type="InterPro" id="IPR024191">
    <property type="entry name" value="Peptidase_M61"/>
</dbReference>
<sequence length="619" mass="70190">MSQHSAAIHYTLDVSSLAGHILGVVLHIDLPSSEGHVLSLPAWIPGSYMIRDFAKNIVQIHAEDEQGVQLTLRKNDKQTWQLPPTSGPIKVHYRIYAFDLSVRSAYVFDDFAFFNGTSTFLAVEEHRNQPCGITLMKPKQAQCSNWRVATTLPVANNTLHHDFGDYLAADYNELIDHPILLGEYDIVPFDVVTPLNRTPLEKGMPPAHTCHFELILAGGHRSDTQRIAKDLRALCAHHFALFNDVPPIDRYLFITMLTGKDFGGLEHMSSTALLYSRDDLPSIAQADHMPDGYRTFLSLCSHEFLHTWHVKRTRPAVLKSSTLAEEAYTPQLWIYEGFTSYYDDMSLARSQVTDVSSYLEVLGQTLTRLERNIGRHKQTVTESSFDAWTKFYQQDASAINNIVSYYVKGAVIALCLDLQIRLTSQHKRSLDDVMRYLWQHHGKIDVGTPDDIIQQIILVEFELPLQSFMHDALYTNKDLPVQSLLETFGVSLQRRPRVDANDIGGKPATRTRPNHFGAAYKAADTGVIITQVSENTPAFHAGLQVGDQLISLNDWQLTNTNLLDIYDHFPESSDLVMFVLRHQRLKQLTLTINQALHDTIFLTVNDEQKLLKWLSNKQK</sequence>
<dbReference type="PROSITE" id="PS50106">
    <property type="entry name" value="PDZ"/>
    <property type="match status" value="1"/>
</dbReference>
<dbReference type="RefSeq" id="WP_007104474.1">
    <property type="nucleotide sequence ID" value="NZ_BAER01000044.1"/>
</dbReference>
<evidence type="ECO:0000313" key="3">
    <source>
        <dbReference type="Proteomes" id="UP000006322"/>
    </source>
</evidence>
<dbReference type="EMBL" id="BAER01000044">
    <property type="protein sequence ID" value="GAC32687.1"/>
    <property type="molecule type" value="Genomic_DNA"/>
</dbReference>
<dbReference type="InterPro" id="IPR036034">
    <property type="entry name" value="PDZ_sf"/>
</dbReference>
<proteinExistence type="predicted"/>
<comment type="caution">
    <text evidence="2">The sequence shown here is derived from an EMBL/GenBank/DDBJ whole genome shotgun (WGS) entry which is preliminary data.</text>
</comment>
<dbReference type="Proteomes" id="UP000006322">
    <property type="component" value="Unassembled WGS sequence"/>
</dbReference>
<dbReference type="InterPro" id="IPR007963">
    <property type="entry name" value="Peptidase_M61_catalytic"/>
</dbReference>
<dbReference type="InterPro" id="IPR040756">
    <property type="entry name" value="Peptidase_M61_N"/>
</dbReference>
<dbReference type="Gene3D" id="2.60.40.3650">
    <property type="match status" value="1"/>
</dbReference>
<dbReference type="OrthoDB" id="9778516at2"/>
<evidence type="ECO:0000259" key="1">
    <source>
        <dbReference type="PROSITE" id="PS50106"/>
    </source>
</evidence>
<reference evidence="3" key="1">
    <citation type="journal article" date="2014" name="Environ. Microbiol.">
        <title>Comparative genomics of the marine bacterial genus Glaciecola reveals the high degree of genomic diversity and genomic characteristic for cold adaptation.</title>
        <authorList>
            <person name="Qin Q.L."/>
            <person name="Xie B.B."/>
            <person name="Yu Y."/>
            <person name="Shu Y.L."/>
            <person name="Rong J.C."/>
            <person name="Zhang Y.J."/>
            <person name="Zhao D.L."/>
            <person name="Chen X.L."/>
            <person name="Zhang X.Y."/>
            <person name="Chen B."/>
            <person name="Zhou B.C."/>
            <person name="Zhang Y.Z."/>
        </authorList>
    </citation>
    <scope>NUCLEOTIDE SEQUENCE [LARGE SCALE GENOMIC DNA]</scope>
    <source>
        <strain evidence="3">LMG 21857</strain>
    </source>
</reference>
<dbReference type="STRING" id="1129793.GPLA_1777"/>
<protein>
    <submittedName>
        <fullName evidence="2">Peptidase M61</fullName>
    </submittedName>
</protein>
<dbReference type="Pfam" id="PF17899">
    <property type="entry name" value="Peptidase_M61_N"/>
    <property type="match status" value="1"/>
</dbReference>
<dbReference type="SUPFAM" id="SSF55486">
    <property type="entry name" value="Metalloproteases ('zincins'), catalytic domain"/>
    <property type="match status" value="1"/>
</dbReference>
<accession>K6ZQW8</accession>
<organism evidence="2 3">
    <name type="scientific">Paraglaciecola polaris LMG 21857</name>
    <dbReference type="NCBI Taxonomy" id="1129793"/>
    <lineage>
        <taxon>Bacteria</taxon>
        <taxon>Pseudomonadati</taxon>
        <taxon>Pseudomonadota</taxon>
        <taxon>Gammaproteobacteria</taxon>
        <taxon>Alteromonadales</taxon>
        <taxon>Alteromonadaceae</taxon>
        <taxon>Paraglaciecola</taxon>
    </lineage>
</organism>